<dbReference type="AlphaFoldDB" id="A0A6H1ZMB5"/>
<gene>
    <name evidence="2" type="ORF">TM448A01052_0010</name>
    <name evidence="3" type="ORF">TM448B01192_0008</name>
</gene>
<name>A0A6H1ZMB5_9ZZZZ</name>
<evidence type="ECO:0000256" key="1">
    <source>
        <dbReference type="SAM" id="MobiDB-lite"/>
    </source>
</evidence>
<sequence>MAKGKEKEEKPDVTETAETSQELTPLTQEDTYLAKAKEEADAKAWEKYQGMQRVLAERERRIAELEAQVVSPSPSVGDDKLIELMIQDRKGKAEFGEPDPIISQLEKELERRKYQQTQQVQLQWQQQVTRQWQEKFNQQIKEAGLDLQDELLDDFHDAFEDAKDDGRFGKAERKLNRILSKAKPTKAKPAETEDERIDRLAEEKYRAKLEEKGLLATDTGLPSGVGGPRTKAEAAQLYAAGKLTDSEYREWRYK</sequence>
<feature type="region of interest" description="Disordered" evidence="1">
    <location>
        <begin position="1"/>
        <end position="30"/>
    </location>
</feature>
<reference evidence="2" key="1">
    <citation type="submission" date="2020-03" db="EMBL/GenBank/DDBJ databases">
        <title>The deep terrestrial virosphere.</title>
        <authorList>
            <person name="Holmfeldt K."/>
            <person name="Nilsson E."/>
            <person name="Simone D."/>
            <person name="Lopez-Fernandez M."/>
            <person name="Wu X."/>
            <person name="de Brujin I."/>
            <person name="Lundin D."/>
            <person name="Andersson A."/>
            <person name="Bertilsson S."/>
            <person name="Dopson M."/>
        </authorList>
    </citation>
    <scope>NUCLEOTIDE SEQUENCE</scope>
    <source>
        <strain evidence="2">TM448A01052</strain>
        <strain evidence="3">TM448B01192</strain>
    </source>
</reference>
<feature type="compositionally biased region" description="Polar residues" evidence="1">
    <location>
        <begin position="16"/>
        <end position="30"/>
    </location>
</feature>
<evidence type="ECO:0000313" key="3">
    <source>
        <dbReference type="EMBL" id="QJH98101.1"/>
    </source>
</evidence>
<evidence type="ECO:0000313" key="2">
    <source>
        <dbReference type="EMBL" id="QJA48609.1"/>
    </source>
</evidence>
<accession>A0A6H1ZMB5</accession>
<organism evidence="2">
    <name type="scientific">viral metagenome</name>
    <dbReference type="NCBI Taxonomy" id="1070528"/>
    <lineage>
        <taxon>unclassified sequences</taxon>
        <taxon>metagenomes</taxon>
        <taxon>organismal metagenomes</taxon>
    </lineage>
</organism>
<feature type="compositionally biased region" description="Basic and acidic residues" evidence="1">
    <location>
        <begin position="1"/>
        <end position="13"/>
    </location>
</feature>
<proteinExistence type="predicted"/>
<dbReference type="EMBL" id="MT144092">
    <property type="protein sequence ID" value="QJA48609.1"/>
    <property type="molecule type" value="Genomic_DNA"/>
</dbReference>
<dbReference type="EMBL" id="MT144716">
    <property type="protein sequence ID" value="QJH98101.1"/>
    <property type="molecule type" value="Genomic_DNA"/>
</dbReference>
<protein>
    <submittedName>
        <fullName evidence="2">Uncharacterized protein</fullName>
    </submittedName>
</protein>